<dbReference type="InterPro" id="IPR029055">
    <property type="entry name" value="Ntn_hydrolases_N"/>
</dbReference>
<dbReference type="PIRSF" id="PIRSF001589">
    <property type="entry name" value="Asn_synthetase_glu-h"/>
    <property type="match status" value="1"/>
</dbReference>
<dbReference type="InterPro" id="IPR017932">
    <property type="entry name" value="GATase_2_dom"/>
</dbReference>
<dbReference type="CDD" id="cd01991">
    <property type="entry name" value="Asn_synthase_B_C"/>
    <property type="match status" value="1"/>
</dbReference>
<evidence type="ECO:0000256" key="7">
    <source>
        <dbReference type="ARBA" id="ARBA00048741"/>
    </source>
</evidence>
<accession>A0ABY0SYU5</accession>
<feature type="domain" description="Glutamine amidotransferase type-2" evidence="8">
    <location>
        <begin position="2"/>
        <end position="218"/>
    </location>
</feature>
<keyword evidence="10" id="KW-1185">Reference proteome</keyword>
<evidence type="ECO:0000313" key="10">
    <source>
        <dbReference type="Proteomes" id="UP000198646"/>
    </source>
</evidence>
<keyword evidence="4" id="KW-0547">Nucleotide-binding</keyword>
<dbReference type="Pfam" id="PF13522">
    <property type="entry name" value="GATase_6"/>
    <property type="match status" value="1"/>
</dbReference>
<dbReference type="InterPro" id="IPR006426">
    <property type="entry name" value="Asn_synth_AEB"/>
</dbReference>
<dbReference type="PROSITE" id="PS51278">
    <property type="entry name" value="GATASE_TYPE_2"/>
    <property type="match status" value="1"/>
</dbReference>
<evidence type="ECO:0000256" key="4">
    <source>
        <dbReference type="ARBA" id="ARBA00022741"/>
    </source>
</evidence>
<keyword evidence="6" id="KW-0315">Glutamine amidotransferase</keyword>
<evidence type="ECO:0000313" key="9">
    <source>
        <dbReference type="EMBL" id="SDP62456.1"/>
    </source>
</evidence>
<evidence type="ECO:0000256" key="3">
    <source>
        <dbReference type="ARBA" id="ARBA00012737"/>
    </source>
</evidence>
<dbReference type="PANTHER" id="PTHR43284">
    <property type="entry name" value="ASPARAGINE SYNTHETASE (GLUTAMINE-HYDROLYZING)"/>
    <property type="match status" value="1"/>
</dbReference>
<dbReference type="EC" id="6.3.5.4" evidence="3"/>
<evidence type="ECO:0000256" key="2">
    <source>
        <dbReference type="ARBA" id="ARBA00005752"/>
    </source>
</evidence>
<comment type="catalytic activity">
    <reaction evidence="7">
        <text>L-aspartate + L-glutamine + ATP + H2O = L-asparagine + L-glutamate + AMP + diphosphate + H(+)</text>
        <dbReference type="Rhea" id="RHEA:12228"/>
        <dbReference type="ChEBI" id="CHEBI:15377"/>
        <dbReference type="ChEBI" id="CHEBI:15378"/>
        <dbReference type="ChEBI" id="CHEBI:29985"/>
        <dbReference type="ChEBI" id="CHEBI:29991"/>
        <dbReference type="ChEBI" id="CHEBI:30616"/>
        <dbReference type="ChEBI" id="CHEBI:33019"/>
        <dbReference type="ChEBI" id="CHEBI:58048"/>
        <dbReference type="ChEBI" id="CHEBI:58359"/>
        <dbReference type="ChEBI" id="CHEBI:456215"/>
        <dbReference type="EC" id="6.3.5.4"/>
    </reaction>
</comment>
<dbReference type="SUPFAM" id="SSF52402">
    <property type="entry name" value="Adenine nucleotide alpha hydrolases-like"/>
    <property type="match status" value="1"/>
</dbReference>
<name>A0ABY0SYU5_9RHOB</name>
<organism evidence="9 10">
    <name type="scientific">Sulfitobacter litoralis</name>
    <dbReference type="NCBI Taxonomy" id="335975"/>
    <lineage>
        <taxon>Bacteria</taxon>
        <taxon>Pseudomonadati</taxon>
        <taxon>Pseudomonadota</taxon>
        <taxon>Alphaproteobacteria</taxon>
        <taxon>Rhodobacterales</taxon>
        <taxon>Roseobacteraceae</taxon>
        <taxon>Sulfitobacter</taxon>
    </lineage>
</organism>
<dbReference type="CDD" id="cd00712">
    <property type="entry name" value="AsnB"/>
    <property type="match status" value="1"/>
</dbReference>
<gene>
    <name evidence="9" type="ORF">SAMN04488512_12350</name>
</gene>
<dbReference type="InterPro" id="IPR014729">
    <property type="entry name" value="Rossmann-like_a/b/a_fold"/>
</dbReference>
<proteinExistence type="inferred from homology"/>
<dbReference type="Pfam" id="PF00733">
    <property type="entry name" value="Asn_synthase"/>
    <property type="match status" value="1"/>
</dbReference>
<evidence type="ECO:0000256" key="6">
    <source>
        <dbReference type="ARBA" id="ARBA00022962"/>
    </source>
</evidence>
<dbReference type="Proteomes" id="UP000198646">
    <property type="component" value="Unassembled WGS sequence"/>
</dbReference>
<dbReference type="InterPro" id="IPR051786">
    <property type="entry name" value="ASN_synthetase/amidase"/>
</dbReference>
<comment type="caution">
    <text evidence="9">The sequence shown here is derived from an EMBL/GenBank/DDBJ whole genome shotgun (WGS) entry which is preliminary data.</text>
</comment>
<dbReference type="InterPro" id="IPR033738">
    <property type="entry name" value="AsnB_N"/>
</dbReference>
<dbReference type="Gene3D" id="3.40.50.620">
    <property type="entry name" value="HUPs"/>
    <property type="match status" value="2"/>
</dbReference>
<reference evidence="9 10" key="1">
    <citation type="submission" date="2016-10" db="EMBL/GenBank/DDBJ databases">
        <authorList>
            <person name="Varghese N."/>
            <person name="Submissions S."/>
        </authorList>
    </citation>
    <scope>NUCLEOTIDE SEQUENCE [LARGE SCALE GENOMIC DNA]</scope>
    <source>
        <strain evidence="9 10">DSM 17584</strain>
    </source>
</reference>
<comment type="pathway">
    <text evidence="1">Amino-acid biosynthesis; L-asparagine biosynthesis; L-asparagine from L-aspartate (L-Gln route): step 1/1.</text>
</comment>
<comment type="similarity">
    <text evidence="2">Belongs to the asparagine synthetase family.</text>
</comment>
<evidence type="ECO:0000256" key="5">
    <source>
        <dbReference type="ARBA" id="ARBA00022840"/>
    </source>
</evidence>
<evidence type="ECO:0000256" key="1">
    <source>
        <dbReference type="ARBA" id="ARBA00005187"/>
    </source>
</evidence>
<dbReference type="RefSeq" id="WP_093734149.1">
    <property type="nucleotide sequence ID" value="NZ_FNJD01000023.1"/>
</dbReference>
<dbReference type="Gene3D" id="3.60.20.10">
    <property type="entry name" value="Glutamine Phosphoribosylpyrophosphate, subunit 1, domain 1"/>
    <property type="match status" value="1"/>
</dbReference>
<dbReference type="InterPro" id="IPR001962">
    <property type="entry name" value="Asn_synthase"/>
</dbReference>
<evidence type="ECO:0000259" key="8">
    <source>
        <dbReference type="PROSITE" id="PS51278"/>
    </source>
</evidence>
<dbReference type="NCBIfam" id="TIGR01536">
    <property type="entry name" value="asn_synth_AEB"/>
    <property type="match status" value="1"/>
</dbReference>
<protein>
    <recommendedName>
        <fullName evidence="3">asparagine synthase (glutamine-hydrolyzing)</fullName>
        <ecNumber evidence="3">6.3.5.4</ecNumber>
    </recommendedName>
</protein>
<sequence>MCGICGILTPVADDALVSSVHMMADTLHHRGPDDAGVWADQDAGVALGHRRLAILDVSEAGAQPMESVCGRYILVFNGEIYNHLTLRANLEAANAAPAWRGSSDTETLLAAVTHWGLQNTLQRAHGMFALALWDRKAQRINLARDRMGEKPLYIARIGSGWAFASELKALLDVPGFEARISNDAVAAYLAYAYVPETLCIFEHVQKVPPGLVMSLSPFKADPETKAYETFNDLLDRGLVDRHPGGSKPLDQLETTLEDVVGEQMLSDVPLGCFLSGGIDSSLIAALMQRSSTQKVRTFSIGFSEAQFNEAPHAAAVAQHLKTDHAEFILSEEDALKVIADLPEIYDEPFADSSQIPTVLLCREARKTVTVALTGDGGDEIFGGYNRHISGPRLASALHRLPRSLRRATGRGITACLQGRAVEDGHLRRLAARLKLPVTALDKAAMLAPHLGEIDDLQSLYRYFTRADKDPAWLLRDAVPVIDPQPEFPVGGSEWLMAMDSVTYLPGDILVKVDRAAMAASLETRAPFLDARVVAAAWGLPPEMKIAHGKGKQALRALLDRHVPRELIDRPKQGFAIPIDRWLRGALRNWAESLLQEGTLVDLVGLDPVALDDMWARHQSSRANNGARLWTVLMLLDWLKRYRHHLIIPHLAEKELT</sequence>
<dbReference type="SUPFAM" id="SSF56235">
    <property type="entry name" value="N-terminal nucleophile aminohydrolases (Ntn hydrolases)"/>
    <property type="match status" value="1"/>
</dbReference>
<dbReference type="EMBL" id="FNJD01000023">
    <property type="protein sequence ID" value="SDP62456.1"/>
    <property type="molecule type" value="Genomic_DNA"/>
</dbReference>
<dbReference type="PANTHER" id="PTHR43284:SF1">
    <property type="entry name" value="ASPARAGINE SYNTHETASE"/>
    <property type="match status" value="1"/>
</dbReference>
<keyword evidence="5" id="KW-0067">ATP-binding</keyword>